<name>A0A7S1SYZ6_9CHLO</name>
<dbReference type="PANTHER" id="PTHR46142">
    <property type="match status" value="1"/>
</dbReference>
<dbReference type="AlphaFoldDB" id="A0A7S1SYZ6"/>
<organism evidence="2">
    <name type="scientific">Tetraselmis chuii</name>
    <dbReference type="NCBI Taxonomy" id="63592"/>
    <lineage>
        <taxon>Eukaryota</taxon>
        <taxon>Viridiplantae</taxon>
        <taxon>Chlorophyta</taxon>
        <taxon>core chlorophytes</taxon>
        <taxon>Chlorodendrophyceae</taxon>
        <taxon>Chlorodendrales</taxon>
        <taxon>Chlorodendraceae</taxon>
        <taxon>Tetraselmis</taxon>
    </lineage>
</organism>
<sequence length="219" mass="24604">MALRLKSMNHVSRVCSDVATTKTFYENVLGFVEVRRPSQLEESLNGCWLFGYGMGIHLIGGEPPERPVYLNPKLDHISFQCESFAEVVEVLTRDQIPFVREVIRHDGVYEINQVFFHDPDRNMIEICTCECMPTTPLRELMTAKQLGADIPIIEEMFETVSARSSMDTVDAVDFHGMEHALMDSTVRASEEAFAKQPLGVAPHCNSVHVRPEASGRACS</sequence>
<evidence type="ECO:0000259" key="1">
    <source>
        <dbReference type="PROSITE" id="PS51819"/>
    </source>
</evidence>
<dbReference type="Pfam" id="PF00903">
    <property type="entry name" value="Glyoxalase"/>
    <property type="match status" value="1"/>
</dbReference>
<dbReference type="InterPro" id="IPR004360">
    <property type="entry name" value="Glyas_Fos-R_dOase_dom"/>
</dbReference>
<feature type="domain" description="VOC" evidence="1">
    <location>
        <begin position="7"/>
        <end position="129"/>
    </location>
</feature>
<proteinExistence type="predicted"/>
<reference evidence="2" key="1">
    <citation type="submission" date="2021-01" db="EMBL/GenBank/DDBJ databases">
        <authorList>
            <person name="Corre E."/>
            <person name="Pelletier E."/>
            <person name="Niang G."/>
            <person name="Scheremetjew M."/>
            <person name="Finn R."/>
            <person name="Kale V."/>
            <person name="Holt S."/>
            <person name="Cochrane G."/>
            <person name="Meng A."/>
            <person name="Brown T."/>
            <person name="Cohen L."/>
        </authorList>
    </citation>
    <scope>NUCLEOTIDE SEQUENCE</scope>
    <source>
        <strain evidence="2">PLY429</strain>
    </source>
</reference>
<dbReference type="EMBL" id="HBGG01029006">
    <property type="protein sequence ID" value="CAD9212785.1"/>
    <property type="molecule type" value="Transcribed_RNA"/>
</dbReference>
<dbReference type="PROSITE" id="PS51819">
    <property type="entry name" value="VOC"/>
    <property type="match status" value="1"/>
</dbReference>
<evidence type="ECO:0000313" key="2">
    <source>
        <dbReference type="EMBL" id="CAD9212785.1"/>
    </source>
</evidence>
<protein>
    <recommendedName>
        <fullName evidence="1">VOC domain-containing protein</fullName>
    </recommendedName>
</protein>
<dbReference type="InterPro" id="IPR037523">
    <property type="entry name" value="VOC_core"/>
</dbReference>
<dbReference type="PANTHER" id="PTHR46142:SF3">
    <property type="entry name" value="F18B13.24 PROTEIN"/>
    <property type="match status" value="1"/>
</dbReference>
<gene>
    <name evidence="2" type="ORF">TCHU04912_LOCUS15024</name>
</gene>
<dbReference type="InterPro" id="IPR029068">
    <property type="entry name" value="Glyas_Bleomycin-R_OHBP_Dase"/>
</dbReference>
<dbReference type="Gene3D" id="3.10.180.10">
    <property type="entry name" value="2,3-Dihydroxybiphenyl 1,2-Dioxygenase, domain 1"/>
    <property type="match status" value="1"/>
</dbReference>
<dbReference type="SUPFAM" id="SSF54593">
    <property type="entry name" value="Glyoxalase/Bleomycin resistance protein/Dihydroxybiphenyl dioxygenase"/>
    <property type="match status" value="1"/>
</dbReference>
<accession>A0A7S1SYZ6</accession>